<comment type="caution">
    <text evidence="6">The sequence shown here is derived from an EMBL/GenBank/DDBJ whole genome shotgun (WGS) entry which is preliminary data.</text>
</comment>
<evidence type="ECO:0000259" key="4">
    <source>
        <dbReference type="PROSITE" id="PS01124"/>
    </source>
</evidence>
<dbReference type="AlphaFoldDB" id="A0A7X4KTE7"/>
<dbReference type="PANTHER" id="PTHR43280:SF10">
    <property type="entry name" value="REGULATORY PROTEIN POCR"/>
    <property type="match status" value="1"/>
</dbReference>
<dbReference type="Gene3D" id="1.10.10.60">
    <property type="entry name" value="Homeodomain-like"/>
    <property type="match status" value="1"/>
</dbReference>
<dbReference type="EMBL" id="WWFF01000005">
    <property type="protein sequence ID" value="MYN53586.1"/>
    <property type="molecule type" value="Genomic_DNA"/>
</dbReference>
<evidence type="ECO:0000256" key="3">
    <source>
        <dbReference type="ARBA" id="ARBA00023163"/>
    </source>
</evidence>
<dbReference type="GO" id="GO:0003700">
    <property type="term" value="F:DNA-binding transcription factor activity"/>
    <property type="evidence" value="ECO:0007669"/>
    <property type="project" value="InterPro"/>
</dbReference>
<dbReference type="Proteomes" id="UP001253287">
    <property type="component" value="Unassembled WGS sequence"/>
</dbReference>
<dbReference type="GO" id="GO:0043565">
    <property type="term" value="F:sequence-specific DNA binding"/>
    <property type="evidence" value="ECO:0007669"/>
    <property type="project" value="InterPro"/>
</dbReference>
<evidence type="ECO:0000313" key="5">
    <source>
        <dbReference type="EMBL" id="MDT9609081.1"/>
    </source>
</evidence>
<accession>A0A7X4KTE7</accession>
<organism evidence="6 7">
    <name type="scientific">Lactobacillus crispatus</name>
    <dbReference type="NCBI Taxonomy" id="47770"/>
    <lineage>
        <taxon>Bacteria</taxon>
        <taxon>Bacillati</taxon>
        <taxon>Bacillota</taxon>
        <taxon>Bacilli</taxon>
        <taxon>Lactobacillales</taxon>
        <taxon>Lactobacillaceae</taxon>
        <taxon>Lactobacillus</taxon>
    </lineage>
</organism>
<name>A0A7X4KTE7_9LACO</name>
<dbReference type="PANTHER" id="PTHR43280">
    <property type="entry name" value="ARAC-FAMILY TRANSCRIPTIONAL REGULATOR"/>
    <property type="match status" value="1"/>
</dbReference>
<dbReference type="InterPro" id="IPR009057">
    <property type="entry name" value="Homeodomain-like_sf"/>
</dbReference>
<gene>
    <name evidence="6" type="ORF">GTK63_04490</name>
    <name evidence="5" type="ORF">RON39_02905</name>
</gene>
<evidence type="ECO:0000256" key="1">
    <source>
        <dbReference type="ARBA" id="ARBA00023015"/>
    </source>
</evidence>
<sequence>MADHFGYQKNYLSRLCKNLFDLDFIHLRLNIRMNLASEHLRLTNMSINEISSELGYRESSTFIQNFIKAKHMTPASYRNLYQKQQSENAHPEDP</sequence>
<feature type="domain" description="HTH araC/xylS-type" evidence="4">
    <location>
        <begin position="1"/>
        <end position="80"/>
    </location>
</feature>
<keyword evidence="1" id="KW-0805">Transcription regulation</keyword>
<dbReference type="PROSITE" id="PS01124">
    <property type="entry name" value="HTH_ARAC_FAMILY_2"/>
    <property type="match status" value="1"/>
</dbReference>
<dbReference type="InterPro" id="IPR018060">
    <property type="entry name" value="HTH_AraC"/>
</dbReference>
<keyword evidence="3" id="KW-0804">Transcription</keyword>
<dbReference type="SMART" id="SM00342">
    <property type="entry name" value="HTH_ARAC"/>
    <property type="match status" value="1"/>
</dbReference>
<reference evidence="5" key="2">
    <citation type="submission" date="2023-08" db="EMBL/GenBank/DDBJ databases">
        <title>Lactobacillus from the Female Urinary Tract.</title>
        <authorList>
            <person name="Stegman N."/>
            <person name="Jackson B."/>
            <person name="Steiling M."/>
            <person name="Sedano C."/>
            <person name="Wolfe A."/>
            <person name="Putonti C."/>
        </authorList>
    </citation>
    <scope>NUCLEOTIDE SEQUENCE</scope>
    <source>
        <strain evidence="5">UMB5661</strain>
    </source>
</reference>
<evidence type="ECO:0000313" key="7">
    <source>
        <dbReference type="Proteomes" id="UP000460132"/>
    </source>
</evidence>
<dbReference type="Pfam" id="PF12833">
    <property type="entry name" value="HTH_18"/>
    <property type="match status" value="1"/>
</dbReference>
<evidence type="ECO:0000313" key="6">
    <source>
        <dbReference type="EMBL" id="MYN53586.1"/>
    </source>
</evidence>
<keyword evidence="2" id="KW-0238">DNA-binding</keyword>
<reference evidence="6 7" key="1">
    <citation type="submission" date="2020-01" db="EMBL/GenBank/DDBJ databases">
        <title>Vaginal microbiome of pregnant Indian women: Insights into the genome of dominants Lactobacillus species.</title>
        <authorList>
            <person name="Das B."/>
            <person name="Mehta O."/>
            <person name="Ghosh T.S."/>
            <person name="Kothidar A."/>
            <person name="Gowtham M.R."/>
            <person name="Mitra R."/>
            <person name="Kshetrapal P."/>
            <person name="Wadhwa N."/>
            <person name="Thiruvengadam R."/>
            <person name="Nair G.B."/>
            <person name="Bhatnagar S."/>
            <person name="Pore S."/>
        </authorList>
    </citation>
    <scope>NUCLEOTIDE SEQUENCE [LARGE SCALE GENOMIC DNA]</scope>
    <source>
        <strain evidence="6 7">Indica2</strain>
    </source>
</reference>
<dbReference type="RefSeq" id="WP_100732455.1">
    <property type="nucleotide sequence ID" value="NZ_JAGSXU010000002.1"/>
</dbReference>
<dbReference type="SUPFAM" id="SSF46689">
    <property type="entry name" value="Homeodomain-like"/>
    <property type="match status" value="1"/>
</dbReference>
<dbReference type="Proteomes" id="UP000460132">
    <property type="component" value="Unassembled WGS sequence"/>
</dbReference>
<evidence type="ECO:0000256" key="2">
    <source>
        <dbReference type="ARBA" id="ARBA00023125"/>
    </source>
</evidence>
<proteinExistence type="predicted"/>
<dbReference type="EMBL" id="JAVTXN010000009">
    <property type="protein sequence ID" value="MDT9609081.1"/>
    <property type="molecule type" value="Genomic_DNA"/>
</dbReference>
<protein>
    <submittedName>
        <fullName evidence="6">Helix-turn-helix domain-containing protein</fullName>
    </submittedName>
    <submittedName>
        <fullName evidence="5">Helix-turn-helix transcriptional regulator</fullName>
    </submittedName>
</protein>